<protein>
    <recommendedName>
        <fullName evidence="3">Alpha/beta hydrolase fold protein</fullName>
    </recommendedName>
</protein>
<dbReference type="InterPro" id="IPR029058">
    <property type="entry name" value="AB_hydrolase_fold"/>
</dbReference>
<accession>A0A1I3ZG45</accession>
<dbReference type="EMBL" id="FOSK01000005">
    <property type="protein sequence ID" value="SFK42962.1"/>
    <property type="molecule type" value="Genomic_DNA"/>
</dbReference>
<dbReference type="SUPFAM" id="SSF53474">
    <property type="entry name" value="alpha/beta-Hydrolases"/>
    <property type="match status" value="1"/>
</dbReference>
<dbReference type="InterPro" id="IPR051321">
    <property type="entry name" value="PHA/PHB_synthase"/>
</dbReference>
<sequence length="759" mass="85738">MQVELFSKRTTDYFAALAEQNQFLQVANSRRSTRLMNDLQKKQAKSKTKSEALAASWGPYDTPKKLLDAWSHYLKESSERAILTMDALREASDTYFDHMAKGCPPVLIYDYEIVVEGRNLPRPCNYMLLKIIPPEGVEVLDWKRPYVIIDPRAGHGAGIGGFKNDSQVGVALRDGHPVYFVAFHPMPEPNQELAHVTHAEAAFLREIISRHPDSPKPIVVGNCQGGWATAILAAIYPDLVGPIVLNGAPMSYWSGKMGQDPMRYSAGLTGGIVPALLSADLGNGVFDGANLVQNFEMLNPGRNWFRKYYDLYTNIDSGEERYLEFQKWWSGFYYMTEEEFRWILDNLFIGNKLAKNEAFLEPGRPIDLKTIKSPIIVFSSYGDNITPPDQALNWIADTYTDEAEIEILGQRILYMLHDQVGHLGIFVSSSVAKREHTQVASTLKTIEAMPPGLYKLQIEEQKGKGCDAKFKVSFARKTIDEMLLETGERDEEKAFAGVARFSESWEDMYDSTIGPVLKTMNSPQTADATRDMHPMRLANGAFASTNPFMFWPTMAAAAVKENHTPNMAKTPFHYWEELMADSIEYGWDALKDMREAFIENSFLTFWASPPAVEYGKALSFRRPKVPLQDLHSLTSIQNALKKIEKGGAAAAIVRIVLMIADTRTEVRGEKLERFNEVLTTWAPFKSMDPKERNFLIHDQTLISRFEMEAGYNALPGLLKSEKDKTFAYKAVSYIIGKEENMAPNSLELWHCLKKSLKWG</sequence>
<evidence type="ECO:0000313" key="2">
    <source>
        <dbReference type="Proteomes" id="UP000199598"/>
    </source>
</evidence>
<reference evidence="1 2" key="1">
    <citation type="submission" date="2016-10" db="EMBL/GenBank/DDBJ databases">
        <authorList>
            <person name="Varghese N."/>
            <person name="Submissions S."/>
        </authorList>
    </citation>
    <scope>NUCLEOTIDE SEQUENCE [LARGE SCALE GENOMIC DNA]</scope>
    <source>
        <strain evidence="1 2">DSM 16392</strain>
    </source>
</reference>
<dbReference type="PANTHER" id="PTHR36837">
    <property type="entry name" value="POLY(3-HYDROXYALKANOATE) POLYMERASE SUBUNIT PHAC"/>
    <property type="match status" value="1"/>
</dbReference>
<organism evidence="1 2">
    <name type="scientific">Pseudovibrio ascidiaceicola</name>
    <dbReference type="NCBI Taxonomy" id="285279"/>
    <lineage>
        <taxon>Bacteria</taxon>
        <taxon>Pseudomonadati</taxon>
        <taxon>Pseudomonadota</taxon>
        <taxon>Alphaproteobacteria</taxon>
        <taxon>Hyphomicrobiales</taxon>
        <taxon>Stappiaceae</taxon>
        <taxon>Pseudovibrio</taxon>
    </lineage>
</organism>
<dbReference type="InterPro" id="IPR024501">
    <property type="entry name" value="DUF3141"/>
</dbReference>
<proteinExistence type="predicted"/>
<evidence type="ECO:0008006" key="3">
    <source>
        <dbReference type="Google" id="ProtNLM"/>
    </source>
</evidence>
<dbReference type="RefSeq" id="WP_093519299.1">
    <property type="nucleotide sequence ID" value="NZ_FOSK01000005.1"/>
</dbReference>
<dbReference type="Pfam" id="PF11339">
    <property type="entry name" value="DUF3141"/>
    <property type="match status" value="1"/>
</dbReference>
<dbReference type="PANTHER" id="PTHR36837:SF2">
    <property type="entry name" value="POLY(3-HYDROXYALKANOATE) POLYMERASE SUBUNIT PHAC"/>
    <property type="match status" value="1"/>
</dbReference>
<keyword evidence="2" id="KW-1185">Reference proteome</keyword>
<evidence type="ECO:0000313" key="1">
    <source>
        <dbReference type="EMBL" id="SFK42962.1"/>
    </source>
</evidence>
<dbReference type="Gene3D" id="3.40.50.1820">
    <property type="entry name" value="alpha/beta hydrolase"/>
    <property type="match status" value="1"/>
</dbReference>
<name>A0A1I3ZG45_9HYPH</name>
<gene>
    <name evidence="1" type="ORF">SAMN04488518_10579</name>
</gene>
<comment type="caution">
    <text evidence="1">The sequence shown here is derived from an EMBL/GenBank/DDBJ whole genome shotgun (WGS) entry which is preliminary data.</text>
</comment>
<dbReference type="Proteomes" id="UP000199598">
    <property type="component" value="Unassembled WGS sequence"/>
</dbReference>